<feature type="region of interest" description="Disordered" evidence="1">
    <location>
        <begin position="1156"/>
        <end position="1178"/>
    </location>
</feature>
<reference evidence="2 3" key="1">
    <citation type="submission" date="2014-04" db="EMBL/GenBank/DDBJ databases">
        <authorList>
            <consortium name="DOE Joint Genome Institute"/>
            <person name="Kuo A."/>
            <person name="Gay G."/>
            <person name="Dore J."/>
            <person name="Kohler A."/>
            <person name="Nagy L.G."/>
            <person name="Floudas D."/>
            <person name="Copeland A."/>
            <person name="Barry K.W."/>
            <person name="Cichocki N."/>
            <person name="Veneault-Fourrey C."/>
            <person name="LaButti K."/>
            <person name="Lindquist E.A."/>
            <person name="Lipzen A."/>
            <person name="Lundell T."/>
            <person name="Morin E."/>
            <person name="Murat C."/>
            <person name="Sun H."/>
            <person name="Tunlid A."/>
            <person name="Henrissat B."/>
            <person name="Grigoriev I.V."/>
            <person name="Hibbett D.S."/>
            <person name="Martin F."/>
            <person name="Nordberg H.P."/>
            <person name="Cantor M.N."/>
            <person name="Hua S.X."/>
        </authorList>
    </citation>
    <scope>NUCLEOTIDE SEQUENCE [LARGE SCALE GENOMIC DNA]</scope>
    <source>
        <strain evidence="3">h7</strain>
    </source>
</reference>
<feature type="region of interest" description="Disordered" evidence="1">
    <location>
        <begin position="198"/>
        <end position="362"/>
    </location>
</feature>
<feature type="compositionally biased region" description="Pro residues" evidence="1">
    <location>
        <begin position="641"/>
        <end position="651"/>
    </location>
</feature>
<feature type="compositionally biased region" description="Low complexity" evidence="1">
    <location>
        <begin position="655"/>
        <end position="664"/>
    </location>
</feature>
<feature type="compositionally biased region" description="Polar residues" evidence="1">
    <location>
        <begin position="231"/>
        <end position="245"/>
    </location>
</feature>
<dbReference type="HOGENOM" id="CLU_259510_0_0_1"/>
<dbReference type="GO" id="GO:0000307">
    <property type="term" value="C:cyclin-dependent protein kinase holoenzyme complex"/>
    <property type="evidence" value="ECO:0007669"/>
    <property type="project" value="TreeGrafter"/>
</dbReference>
<dbReference type="GO" id="GO:0005634">
    <property type="term" value="C:nucleus"/>
    <property type="evidence" value="ECO:0007669"/>
    <property type="project" value="TreeGrafter"/>
</dbReference>
<name>A0A0C3CTY7_HEBCY</name>
<gene>
    <name evidence="2" type="ORF">M413DRAFT_273168</name>
</gene>
<accession>A0A0C3CTY7</accession>
<protein>
    <recommendedName>
        <fullName evidence="4">Cyclin-like domain-containing protein</fullName>
    </recommendedName>
</protein>
<dbReference type="InterPro" id="IPR013922">
    <property type="entry name" value="Cyclin_PHO80-like"/>
</dbReference>
<keyword evidence="3" id="KW-1185">Reference proteome</keyword>
<feature type="compositionally biased region" description="Low complexity" evidence="1">
    <location>
        <begin position="788"/>
        <end position="808"/>
    </location>
</feature>
<feature type="compositionally biased region" description="Acidic residues" evidence="1">
    <location>
        <begin position="255"/>
        <end position="279"/>
    </location>
</feature>
<feature type="region of interest" description="Disordered" evidence="1">
    <location>
        <begin position="920"/>
        <end position="957"/>
    </location>
</feature>
<feature type="compositionally biased region" description="Polar residues" evidence="1">
    <location>
        <begin position="767"/>
        <end position="776"/>
    </location>
</feature>
<feature type="region of interest" description="Disordered" evidence="1">
    <location>
        <begin position="576"/>
        <end position="674"/>
    </location>
</feature>
<feature type="compositionally biased region" description="Low complexity" evidence="1">
    <location>
        <begin position="339"/>
        <end position="362"/>
    </location>
</feature>
<feature type="compositionally biased region" description="Basic and acidic residues" evidence="1">
    <location>
        <begin position="830"/>
        <end position="860"/>
    </location>
</feature>
<feature type="compositionally biased region" description="Low complexity" evidence="1">
    <location>
        <begin position="606"/>
        <end position="638"/>
    </location>
</feature>
<dbReference type="OrthoDB" id="244495at2759"/>
<evidence type="ECO:0000313" key="3">
    <source>
        <dbReference type="Proteomes" id="UP000053424"/>
    </source>
</evidence>
<dbReference type="GO" id="GO:0019901">
    <property type="term" value="F:protein kinase binding"/>
    <property type="evidence" value="ECO:0007669"/>
    <property type="project" value="InterPro"/>
</dbReference>
<organism evidence="2 3">
    <name type="scientific">Hebeloma cylindrosporum</name>
    <dbReference type="NCBI Taxonomy" id="76867"/>
    <lineage>
        <taxon>Eukaryota</taxon>
        <taxon>Fungi</taxon>
        <taxon>Dikarya</taxon>
        <taxon>Basidiomycota</taxon>
        <taxon>Agaricomycotina</taxon>
        <taxon>Agaricomycetes</taxon>
        <taxon>Agaricomycetidae</taxon>
        <taxon>Agaricales</taxon>
        <taxon>Agaricineae</taxon>
        <taxon>Hymenogastraceae</taxon>
        <taxon>Hebeloma</taxon>
    </lineage>
</organism>
<dbReference type="Proteomes" id="UP000053424">
    <property type="component" value="Unassembled WGS sequence"/>
</dbReference>
<dbReference type="STRING" id="686832.A0A0C3CTY7"/>
<dbReference type="Pfam" id="PF08613">
    <property type="entry name" value="Cyclin"/>
    <property type="match status" value="1"/>
</dbReference>
<evidence type="ECO:0000256" key="1">
    <source>
        <dbReference type="SAM" id="MobiDB-lite"/>
    </source>
</evidence>
<proteinExistence type="predicted"/>
<feature type="compositionally biased region" description="Low complexity" evidence="1">
    <location>
        <begin position="81"/>
        <end position="91"/>
    </location>
</feature>
<dbReference type="EMBL" id="KN831770">
    <property type="protein sequence ID" value="KIM47346.1"/>
    <property type="molecule type" value="Genomic_DNA"/>
</dbReference>
<dbReference type="SUPFAM" id="SSF47954">
    <property type="entry name" value="Cyclin-like"/>
    <property type="match status" value="1"/>
</dbReference>
<feature type="compositionally biased region" description="Low complexity" evidence="1">
    <location>
        <begin position="198"/>
        <end position="210"/>
    </location>
</feature>
<feature type="compositionally biased region" description="Pro residues" evidence="1">
    <location>
        <begin position="323"/>
        <end position="338"/>
    </location>
</feature>
<dbReference type="GO" id="GO:0016538">
    <property type="term" value="F:cyclin-dependent protein serine/threonine kinase regulator activity"/>
    <property type="evidence" value="ECO:0007669"/>
    <property type="project" value="TreeGrafter"/>
</dbReference>
<dbReference type="PANTHER" id="PTHR15615:SF27">
    <property type="entry name" value="PHO85 CYCLIN CLG1"/>
    <property type="match status" value="1"/>
</dbReference>
<feature type="compositionally biased region" description="Low complexity" evidence="1">
    <location>
        <begin position="119"/>
        <end position="145"/>
    </location>
</feature>
<feature type="compositionally biased region" description="Low complexity" evidence="1">
    <location>
        <begin position="740"/>
        <end position="759"/>
    </location>
</feature>
<reference evidence="3" key="2">
    <citation type="submission" date="2015-01" db="EMBL/GenBank/DDBJ databases">
        <title>Evolutionary Origins and Diversification of the Mycorrhizal Mutualists.</title>
        <authorList>
            <consortium name="DOE Joint Genome Institute"/>
            <consortium name="Mycorrhizal Genomics Consortium"/>
            <person name="Kohler A."/>
            <person name="Kuo A."/>
            <person name="Nagy L.G."/>
            <person name="Floudas D."/>
            <person name="Copeland A."/>
            <person name="Barry K.W."/>
            <person name="Cichocki N."/>
            <person name="Veneault-Fourrey C."/>
            <person name="LaButti K."/>
            <person name="Lindquist E.A."/>
            <person name="Lipzen A."/>
            <person name="Lundell T."/>
            <person name="Morin E."/>
            <person name="Murat C."/>
            <person name="Riley R."/>
            <person name="Ohm R."/>
            <person name="Sun H."/>
            <person name="Tunlid A."/>
            <person name="Henrissat B."/>
            <person name="Grigoriev I.V."/>
            <person name="Hibbett D.S."/>
            <person name="Martin F."/>
        </authorList>
    </citation>
    <scope>NUCLEOTIDE SEQUENCE [LARGE SCALE GENOMIC DNA]</scope>
    <source>
        <strain evidence="3">h7</strain>
    </source>
</reference>
<feature type="region of interest" description="Disordered" evidence="1">
    <location>
        <begin position="413"/>
        <end position="444"/>
    </location>
</feature>
<evidence type="ECO:0008006" key="4">
    <source>
        <dbReference type="Google" id="ProtNLM"/>
    </source>
</evidence>
<feature type="compositionally biased region" description="Polar residues" evidence="1">
    <location>
        <begin position="1240"/>
        <end position="1253"/>
    </location>
</feature>
<dbReference type="PANTHER" id="PTHR15615">
    <property type="match status" value="1"/>
</dbReference>
<dbReference type="InterPro" id="IPR036915">
    <property type="entry name" value="Cyclin-like_sf"/>
</dbReference>
<feature type="region of interest" description="Disordered" evidence="1">
    <location>
        <begin position="78"/>
        <end position="148"/>
    </location>
</feature>
<feature type="region of interest" description="Disordered" evidence="1">
    <location>
        <begin position="740"/>
        <end position="880"/>
    </location>
</feature>
<feature type="region of interest" description="Disordered" evidence="1">
    <location>
        <begin position="1240"/>
        <end position="1261"/>
    </location>
</feature>
<feature type="region of interest" description="Disordered" evidence="1">
    <location>
        <begin position="962"/>
        <end position="981"/>
    </location>
</feature>
<evidence type="ECO:0000313" key="2">
    <source>
        <dbReference type="EMBL" id="KIM47346.1"/>
    </source>
</evidence>
<feature type="compositionally biased region" description="Polar residues" evidence="1">
    <location>
        <begin position="415"/>
        <end position="444"/>
    </location>
</feature>
<dbReference type="Gene3D" id="1.10.472.10">
    <property type="entry name" value="Cyclin-like"/>
    <property type="match status" value="1"/>
</dbReference>
<dbReference type="CDD" id="cd20557">
    <property type="entry name" value="CYCLIN_ScPCL1-like"/>
    <property type="match status" value="1"/>
</dbReference>
<sequence length="1325" mass="142878">MAFYSAANHLIDNLGLDHLNSINLNIPVYCTGASAAAPSSSSLSSLVNSKPSISASTMHNHHTNPDMYSTSYYSSHPNVKATSTSAGAGSSRGVNGGHSSSATTMAAGVNVAPLTPPMTSTFTSRTTSSSDTHYGHQQNHQQQQQPRLPSIAQLERGPEMQAHYPRVSHRQYALPNPPQHQPSGYQSQRQTYLSQGYLQPQQHQQHQHLPPLTPPDDIPNHIPHREHGSMPNITQSSPLRPSSPSAVFGHPHVEESDEEEEEAEEEGENVHSEEEEDVFMDAASSSRTRRRDSPPSLAPPVHESIPSSSMYTPAPTGVLRALPPTPPNYHTSYPPPPAVSASPENYAPAPTTAAPSSSSHPSYPIDWLDFTRTRSAHFIAEKTCEMICYLWFSSPPADAAGGEDDDAMMKKEEVSLTSPVKSTFSSSNPPAKRPFSSTSPPSSLQLRTTPTFVSFMQKLLETTQVSQSVIVLSLHYIYRLKERNRFTPAQKGSEFRIAVAGLMMANKFLDDNTYTNKTWSEVSGIELEEINRMEREFLLGVDFNLYVDKPTYEAWLNLLKGLVWAKERDCRRVANGVARGRHQQQHVRGRDRERVGEKPVAKKGYTTTGSTGPPSRVFTTPSAAAAATTTTTRQTGRTGNPYPPTYPPPPRARARSSSPTARSSVSGQATRKDYWAHNPQQQTYVYAPNNAAVGTSTSVSNSSMDLGAYSRVAQATYPPTSESSPAPPAFSYASSNAYAQPSSASSSAYTHQQPPQQRPSSKRTADNAFSPTSTASFALAQPSKRPVSMGGLSMNMSSSSGSHSTGASPLDGLQSFSRMSLGMGGSPSDGAHEREREREKEREREREAEAERERERERQKARPPPVTLSTAYSYDSHGRSPRVPQVSFLFFKKKYQLDVVADDIMQNLYFYTLACSPLKKDEVSSSSPASPSPSPFAQQPRYPPSQPEPEGNGQTHVYPRAGQRKARLRYHQPSFSSSSSTAPYEYADLNASVRSVYPPAPTTSAAKYDTQGYHIAQPQAQVHSQLPRLVMPSSTSGIGSNTTRYLSAANAGSASSAANSNAHTAALPHFRDDVWAMPPAPAYTYPPPAASAPKEEPMAYDIKREEEMKEVPYSDSTTAVASAGYPSTSIHTTHNIPSAPFANAGPPGVSFSYYAEADGNDSSSPSPAALRGTRGHMTEATRVGSRNNLHSVGMMDDYLGSRRASASGVPGYPSRGYPPTTSMPYADYRAGYSTANLTSSATARSTSQNQSHAHVSGHGYTSGSYSTYASPVTYHSSTATLPSSAGYVSGGGYTTTGNGAASGYPSGTYSAYASPHAGYGGGVER</sequence>
<feature type="compositionally biased region" description="Basic and acidic residues" evidence="1">
    <location>
        <begin position="588"/>
        <end position="600"/>
    </location>
</feature>